<feature type="non-terminal residue" evidence="1">
    <location>
        <position position="1"/>
    </location>
</feature>
<protein>
    <recommendedName>
        <fullName evidence="3">Uridine kinase</fullName>
    </recommendedName>
</protein>
<feature type="non-terminal residue" evidence="1">
    <location>
        <position position="67"/>
    </location>
</feature>
<evidence type="ECO:0008006" key="3">
    <source>
        <dbReference type="Google" id="ProtNLM"/>
    </source>
</evidence>
<name>A0AAV5UQ66_9BILA</name>
<dbReference type="EMBL" id="BTSY01000001">
    <property type="protein sequence ID" value="GMT09229.1"/>
    <property type="molecule type" value="Genomic_DNA"/>
</dbReference>
<evidence type="ECO:0000313" key="1">
    <source>
        <dbReference type="EMBL" id="GMT09229.1"/>
    </source>
</evidence>
<sequence>HTSEWNSRRYRERPRDFLPPNDFILLDGQFLLAQSLFVIERFEERGKEVVTQYPQIEEQPACEARES</sequence>
<organism evidence="1 2">
    <name type="scientific">Pristionchus fissidentatus</name>
    <dbReference type="NCBI Taxonomy" id="1538716"/>
    <lineage>
        <taxon>Eukaryota</taxon>
        <taxon>Metazoa</taxon>
        <taxon>Ecdysozoa</taxon>
        <taxon>Nematoda</taxon>
        <taxon>Chromadorea</taxon>
        <taxon>Rhabditida</taxon>
        <taxon>Rhabditina</taxon>
        <taxon>Diplogasteromorpha</taxon>
        <taxon>Diplogasteroidea</taxon>
        <taxon>Neodiplogasteridae</taxon>
        <taxon>Pristionchus</taxon>
    </lineage>
</organism>
<proteinExistence type="predicted"/>
<dbReference type="AlphaFoldDB" id="A0AAV5UQ66"/>
<accession>A0AAV5UQ66</accession>
<dbReference type="Proteomes" id="UP001432322">
    <property type="component" value="Unassembled WGS sequence"/>
</dbReference>
<comment type="caution">
    <text evidence="1">The sequence shown here is derived from an EMBL/GenBank/DDBJ whole genome shotgun (WGS) entry which is preliminary data.</text>
</comment>
<evidence type="ECO:0000313" key="2">
    <source>
        <dbReference type="Proteomes" id="UP001432322"/>
    </source>
</evidence>
<keyword evidence="2" id="KW-1185">Reference proteome</keyword>
<reference evidence="1" key="1">
    <citation type="submission" date="2023-10" db="EMBL/GenBank/DDBJ databases">
        <title>Genome assembly of Pristionchus species.</title>
        <authorList>
            <person name="Yoshida K."/>
            <person name="Sommer R.J."/>
        </authorList>
    </citation>
    <scope>NUCLEOTIDE SEQUENCE</scope>
    <source>
        <strain evidence="1">RS5133</strain>
    </source>
</reference>
<gene>
    <name evidence="1" type="ORF">PFISCL1PPCAC_526</name>
</gene>